<proteinExistence type="predicted"/>
<dbReference type="KEGG" id="care:LT85_2455"/>
<dbReference type="Proteomes" id="UP000030302">
    <property type="component" value="Chromosome"/>
</dbReference>
<name>A0A0A1FA49_9BURK</name>
<dbReference type="HOGENOM" id="CLU_2552382_0_0_4"/>
<evidence type="ECO:0000313" key="2">
    <source>
        <dbReference type="Proteomes" id="UP000030302"/>
    </source>
</evidence>
<keyword evidence="2" id="KW-1185">Reference proteome</keyword>
<protein>
    <submittedName>
        <fullName evidence="1">Uncharacterized protein</fullName>
    </submittedName>
</protein>
<sequence>MSGWLSRPSHSDSRKQQKADKHFHAWSPLLVIIFSDNTLTKLTDSFRFSPFLVVTGYPPLCDRIPAVGTRTDCRGGSVVVAC</sequence>
<reference evidence="2" key="1">
    <citation type="journal article" date="2014" name="Soil Biol. Biochem.">
        <title>Structure and function of bacterial communities in ageing soils: Insights from the Mendocino ecological staircase.</title>
        <authorList>
            <person name="Uroz S."/>
            <person name="Tech J.J."/>
            <person name="Sawaya N.A."/>
            <person name="Frey-Klett P."/>
            <person name="Leveau J.H.J."/>
        </authorList>
    </citation>
    <scope>NUCLEOTIDE SEQUENCE [LARGE SCALE GENOMIC DNA]</scope>
    <source>
        <strain evidence="2">Cal35</strain>
    </source>
</reference>
<organism evidence="1 2">
    <name type="scientific">Collimonas arenae</name>
    <dbReference type="NCBI Taxonomy" id="279058"/>
    <lineage>
        <taxon>Bacteria</taxon>
        <taxon>Pseudomonadati</taxon>
        <taxon>Pseudomonadota</taxon>
        <taxon>Betaproteobacteria</taxon>
        <taxon>Burkholderiales</taxon>
        <taxon>Oxalobacteraceae</taxon>
        <taxon>Collimonas</taxon>
    </lineage>
</organism>
<dbReference type="EMBL" id="CP009962">
    <property type="protein sequence ID" value="AIY41613.1"/>
    <property type="molecule type" value="Genomic_DNA"/>
</dbReference>
<evidence type="ECO:0000313" key="1">
    <source>
        <dbReference type="EMBL" id="AIY41613.1"/>
    </source>
</evidence>
<dbReference type="AlphaFoldDB" id="A0A0A1FA49"/>
<gene>
    <name evidence="1" type="ORF">LT85_2455</name>
</gene>
<accession>A0A0A1FA49</accession>